<keyword evidence="5" id="KW-1185">Reference proteome</keyword>
<dbReference type="RefSeq" id="WP_035260777.1">
    <property type="nucleotide sequence ID" value="NZ_JFKE01000006.1"/>
</dbReference>
<evidence type="ECO:0000313" key="4">
    <source>
        <dbReference type="EMBL" id="KAJ54640.1"/>
    </source>
</evidence>
<dbReference type="InterPro" id="IPR036291">
    <property type="entry name" value="NAD(P)-bd_dom_sf"/>
</dbReference>
<dbReference type="PANTHER" id="PTHR43818">
    <property type="entry name" value="BCDNA.GH03377"/>
    <property type="match status" value="1"/>
</dbReference>
<dbReference type="InterPro" id="IPR050463">
    <property type="entry name" value="Gfo/Idh/MocA_oxidrdct_glycsds"/>
</dbReference>
<evidence type="ECO:0000259" key="2">
    <source>
        <dbReference type="Pfam" id="PF01408"/>
    </source>
</evidence>
<feature type="domain" description="GFO/IDH/MocA-like oxidoreductase" evidence="3">
    <location>
        <begin position="131"/>
        <end position="265"/>
    </location>
</feature>
<accession>A0A037ZIH5</accession>
<dbReference type="Proteomes" id="UP000026249">
    <property type="component" value="Unassembled WGS sequence"/>
</dbReference>
<feature type="domain" description="Gfo/Idh/MocA-like oxidoreductase N-terminal" evidence="2">
    <location>
        <begin position="4"/>
        <end position="118"/>
    </location>
</feature>
<evidence type="ECO:0000259" key="3">
    <source>
        <dbReference type="Pfam" id="PF22725"/>
    </source>
</evidence>
<dbReference type="STRING" id="1454373.ACMU_16110"/>
<keyword evidence="1" id="KW-0560">Oxidoreductase</keyword>
<gene>
    <name evidence="4" type="ORF">ACMU_16110</name>
</gene>
<name>A0A037ZIH5_9RHOB</name>
<proteinExistence type="predicted"/>
<organism evidence="4 5">
    <name type="scientific">Actibacterium mucosum KCTC 23349</name>
    <dbReference type="NCBI Taxonomy" id="1454373"/>
    <lineage>
        <taxon>Bacteria</taxon>
        <taxon>Pseudomonadati</taxon>
        <taxon>Pseudomonadota</taxon>
        <taxon>Alphaproteobacteria</taxon>
        <taxon>Rhodobacterales</taxon>
        <taxon>Roseobacteraceae</taxon>
        <taxon>Actibacterium</taxon>
    </lineage>
</organism>
<dbReference type="Pfam" id="PF01408">
    <property type="entry name" value="GFO_IDH_MocA"/>
    <property type="match status" value="1"/>
</dbReference>
<dbReference type="EMBL" id="JFKE01000006">
    <property type="protein sequence ID" value="KAJ54640.1"/>
    <property type="molecule type" value="Genomic_DNA"/>
</dbReference>
<dbReference type="SUPFAM" id="SSF51735">
    <property type="entry name" value="NAD(P)-binding Rossmann-fold domains"/>
    <property type="match status" value="1"/>
</dbReference>
<dbReference type="Gene3D" id="3.40.50.720">
    <property type="entry name" value="NAD(P)-binding Rossmann-like Domain"/>
    <property type="match status" value="1"/>
</dbReference>
<dbReference type="InterPro" id="IPR055170">
    <property type="entry name" value="GFO_IDH_MocA-like_dom"/>
</dbReference>
<reference evidence="4 5" key="1">
    <citation type="submission" date="2014-03" db="EMBL/GenBank/DDBJ databases">
        <title>Draft Genome Sequence of Actibacterium mucosum KCTC 23349, a Marine Alphaproteobacterium with Complex Ionic Requirements Isolated from Mediterranean Seawater at Malvarrosa Beach, Valencia, Spain.</title>
        <authorList>
            <person name="Arahal D.R."/>
            <person name="Shao Z."/>
            <person name="Lai Q."/>
            <person name="Pujalte M.J."/>
        </authorList>
    </citation>
    <scope>NUCLEOTIDE SEQUENCE [LARGE SCALE GENOMIC DNA]</scope>
    <source>
        <strain evidence="4 5">KCTC 23349</strain>
    </source>
</reference>
<dbReference type="OrthoDB" id="9776544at2"/>
<dbReference type="InterPro" id="IPR000683">
    <property type="entry name" value="Gfo/Idh/MocA-like_OxRdtase_N"/>
</dbReference>
<dbReference type="GO" id="GO:0016491">
    <property type="term" value="F:oxidoreductase activity"/>
    <property type="evidence" value="ECO:0007669"/>
    <property type="project" value="UniProtKB-KW"/>
</dbReference>
<sequence>MEVFGVGIIGCGNISGIYLHNLPKGAGLELRGVADIVPAAAQAKADEHGVPAYTVDEILARDDIQIILNLTIPDVHAQVSAQIVGAGKHVYSEKPLGVDFAETKAMLDQADAAGLRVSCAPDTFLGAGARVARGLIADGTVGDILSGQITIMNHGHEHWHPNPGFYYLPGGGPVMDMLPYYLNALINLIGPVARVRSVNSAPFSERLVTSDGPMKDQTVPVSTPTTLHSLLEFENGAQIISAASFDVWKHGNRPIELHGTKGSLRVPDPNHFGGDVEVAIGREDWAVHDTGAMPMGVNNWPLNKEFDRANYRAAGVAEMAMAIRENRPHRANGALALHVLDVMLAIVNANPEDGPTKIETTVAQPDLMTEEQAAALFV</sequence>
<dbReference type="PANTHER" id="PTHR43818:SF11">
    <property type="entry name" value="BCDNA.GH03377"/>
    <property type="match status" value="1"/>
</dbReference>
<evidence type="ECO:0000256" key="1">
    <source>
        <dbReference type="ARBA" id="ARBA00023002"/>
    </source>
</evidence>
<comment type="caution">
    <text evidence="4">The sequence shown here is derived from an EMBL/GenBank/DDBJ whole genome shotgun (WGS) entry which is preliminary data.</text>
</comment>
<dbReference type="Gene3D" id="3.30.360.10">
    <property type="entry name" value="Dihydrodipicolinate Reductase, domain 2"/>
    <property type="match status" value="1"/>
</dbReference>
<dbReference type="Pfam" id="PF22725">
    <property type="entry name" value="GFO_IDH_MocA_C3"/>
    <property type="match status" value="1"/>
</dbReference>
<dbReference type="GO" id="GO:0000166">
    <property type="term" value="F:nucleotide binding"/>
    <property type="evidence" value="ECO:0007669"/>
    <property type="project" value="InterPro"/>
</dbReference>
<evidence type="ECO:0000313" key="5">
    <source>
        <dbReference type="Proteomes" id="UP000026249"/>
    </source>
</evidence>
<protein>
    <submittedName>
        <fullName evidence="4">Oxidoreductase</fullName>
    </submittedName>
</protein>
<dbReference type="SUPFAM" id="SSF55347">
    <property type="entry name" value="Glyceraldehyde-3-phosphate dehydrogenase-like, C-terminal domain"/>
    <property type="match status" value="1"/>
</dbReference>
<dbReference type="AlphaFoldDB" id="A0A037ZIH5"/>